<feature type="transmembrane region" description="Helical" evidence="5">
    <location>
        <begin position="853"/>
        <end position="872"/>
    </location>
</feature>
<feature type="transmembrane region" description="Helical" evidence="5">
    <location>
        <begin position="692"/>
        <end position="714"/>
    </location>
</feature>
<keyword evidence="8" id="KW-1185">Reference proteome</keyword>
<feature type="transmembrane region" description="Helical" evidence="5">
    <location>
        <begin position="617"/>
        <end position="636"/>
    </location>
</feature>
<keyword evidence="4 5" id="KW-0472">Membrane</keyword>
<feature type="transmembrane region" description="Helical" evidence="5">
    <location>
        <begin position="790"/>
        <end position="811"/>
    </location>
</feature>
<dbReference type="Gene3D" id="1.20.1250.20">
    <property type="entry name" value="MFS general substrate transporter like domains"/>
    <property type="match status" value="2"/>
</dbReference>
<dbReference type="InterPro" id="IPR036259">
    <property type="entry name" value="MFS_trans_sf"/>
</dbReference>
<evidence type="ECO:0000256" key="4">
    <source>
        <dbReference type="ARBA" id="ARBA00023136"/>
    </source>
</evidence>
<dbReference type="PANTHER" id="PTHR10924">
    <property type="entry name" value="MAJOR FACILITATOR SUPERFAMILY PROTEIN-RELATED"/>
    <property type="match status" value="1"/>
</dbReference>
<dbReference type="InterPro" id="IPR011701">
    <property type="entry name" value="MFS"/>
</dbReference>
<evidence type="ECO:0000256" key="1">
    <source>
        <dbReference type="ARBA" id="ARBA00004141"/>
    </source>
</evidence>
<dbReference type="Gene3D" id="3.40.50.10330">
    <property type="entry name" value="Probable inorganic polyphosphate/atp-NAD kinase, domain 1"/>
    <property type="match status" value="1"/>
</dbReference>
<organism evidence="7 8">
    <name type="scientific">Effrenium voratum</name>
    <dbReference type="NCBI Taxonomy" id="2562239"/>
    <lineage>
        <taxon>Eukaryota</taxon>
        <taxon>Sar</taxon>
        <taxon>Alveolata</taxon>
        <taxon>Dinophyceae</taxon>
        <taxon>Suessiales</taxon>
        <taxon>Symbiodiniaceae</taxon>
        <taxon>Effrenium</taxon>
    </lineage>
</organism>
<reference evidence="7" key="1">
    <citation type="submission" date="2023-08" db="EMBL/GenBank/DDBJ databases">
        <authorList>
            <person name="Chen Y."/>
            <person name="Shah S."/>
            <person name="Dougan E. K."/>
            <person name="Thang M."/>
            <person name="Chan C."/>
        </authorList>
    </citation>
    <scope>NUCLEOTIDE SEQUENCE</scope>
</reference>
<dbReference type="EMBL" id="CAUJNA010001036">
    <property type="protein sequence ID" value="CAJ1383661.1"/>
    <property type="molecule type" value="Genomic_DNA"/>
</dbReference>
<feature type="transmembrane region" description="Helical" evidence="5">
    <location>
        <begin position="756"/>
        <end position="778"/>
    </location>
</feature>
<keyword evidence="2 5" id="KW-0812">Transmembrane</keyword>
<dbReference type="AlphaFoldDB" id="A0AA36I9N5"/>
<dbReference type="Pfam" id="PF07690">
    <property type="entry name" value="MFS_1"/>
    <property type="match status" value="1"/>
</dbReference>
<dbReference type="Pfam" id="PF00781">
    <property type="entry name" value="DAGK_cat"/>
    <property type="match status" value="1"/>
</dbReference>
<dbReference type="Proteomes" id="UP001178507">
    <property type="component" value="Unassembled WGS sequence"/>
</dbReference>
<dbReference type="InterPro" id="IPR049680">
    <property type="entry name" value="FLVCR1-2_SLC49-like"/>
</dbReference>
<evidence type="ECO:0000313" key="7">
    <source>
        <dbReference type="EMBL" id="CAJ1383661.1"/>
    </source>
</evidence>
<dbReference type="InterPro" id="IPR001206">
    <property type="entry name" value="Diacylglycerol_kinase_cat_dom"/>
</dbReference>
<feature type="transmembrane region" description="Helical" evidence="5">
    <location>
        <begin position="87"/>
        <end position="107"/>
    </location>
</feature>
<proteinExistence type="predicted"/>
<evidence type="ECO:0000313" key="8">
    <source>
        <dbReference type="Proteomes" id="UP001178507"/>
    </source>
</evidence>
<evidence type="ECO:0000256" key="5">
    <source>
        <dbReference type="SAM" id="Phobius"/>
    </source>
</evidence>
<comment type="subcellular location">
    <subcellularLocation>
        <location evidence="1">Membrane</location>
        <topology evidence="1">Multi-pass membrane protein</topology>
    </subcellularLocation>
</comment>
<name>A0AA36I9N5_9DINO</name>
<evidence type="ECO:0000256" key="3">
    <source>
        <dbReference type="ARBA" id="ARBA00022989"/>
    </source>
</evidence>
<feature type="transmembrane region" description="Helical" evidence="5">
    <location>
        <begin position="726"/>
        <end position="749"/>
    </location>
</feature>
<dbReference type="PANTHER" id="PTHR10924:SF6">
    <property type="entry name" value="SOLUTE CARRIER FAMILY 49 MEMBER A3"/>
    <property type="match status" value="1"/>
</dbReference>
<dbReference type="GO" id="GO:0016301">
    <property type="term" value="F:kinase activity"/>
    <property type="evidence" value="ECO:0007669"/>
    <property type="project" value="InterPro"/>
</dbReference>
<feature type="transmembrane region" description="Helical" evidence="5">
    <location>
        <begin position="54"/>
        <end position="75"/>
    </location>
</feature>
<dbReference type="PROSITE" id="PS50146">
    <property type="entry name" value="DAGK"/>
    <property type="match status" value="1"/>
</dbReference>
<dbReference type="SMART" id="SM00046">
    <property type="entry name" value="DAGKc"/>
    <property type="match status" value="1"/>
</dbReference>
<sequence>MALLAAPKQRIELAGIKQWWGSEISEIAVDVANVEECARERLGVPGCCDNVAGLLCRCGTCCILGVVVPLALLFSSGALKNSIYQEVFVITGVVLIVLALCFCCCNIRRTCCEGIFNLPEPAPLIPPLSRKVQKIVDVKRVLLVYNPNAGKRQAEPILQRVVLPGLRQRGIECEVIATERVGHARDIGMTADLAGYQAAVTLGGDGTYHELVNGILARKDSQRLPVSLIPLGSGNGLAATLRQNMKRRGEEISVWTEMDAVLQWSLDRISGGRVAAVDLLEVEVMNRRLAAVMQVYVGLMAEVDVVAEPLRWMGPARFDVASVWMILRKQGQILDCKLTFADGTTHSCSRSCIGGSIGLCQHFDDKLRSVPQAQLDDGLAEFSTISTDASVDELLAGFLKLAHGAHTNDKVLWNSKQVTALELVFERPGLFNVDGEVLEHDGSLRLRVLPGAVEMLVGQEEAETAAPAEQSAEPIPWQADKRRWRMLGLFALGCMANQAMWIGFAPIEAEVMQRFDVSSTWVNFLSLAFMIVYLPANFPASYAMDVLGCRQSLLIGGGLQLAGAVLRCVRPVGPGAQQLVMLGQILAACGQPFFTDMPPKIAVDWFPAYQRVIADTLASLSMPIGAAIGFLMPTTLGLQNMLYAHLVWTAVSLLLIAVFFQAVPDIPPGPSCHGSHKSFGAELRAALGNGKLWCLIGSFACALGSFNTMSTLAAQLVGPFGFDADAASAFGVATTVAGVCGAAVMSVVVGFTGHKTVLVTCCVACVIFAGLASATVFYVGSSPGGFELMLVAFAGIGFAATPMMPISFEAAVTVGHPTGEGTLAGLCMSGGQVLGIMQTLLIGELLQRNLAKVAWILTGGLFIVAFVALLLFKPKKEAFRVEEPADSDCPSSSTA</sequence>
<comment type="caution">
    <text evidence="7">The sequence shown here is derived from an EMBL/GenBank/DDBJ whole genome shotgun (WGS) entry which is preliminary data.</text>
</comment>
<dbReference type="SUPFAM" id="SSF111331">
    <property type="entry name" value="NAD kinase/diacylglycerol kinase-like"/>
    <property type="match status" value="1"/>
</dbReference>
<dbReference type="InterPro" id="IPR017438">
    <property type="entry name" value="ATP-NAD_kinase_N"/>
</dbReference>
<evidence type="ECO:0000259" key="6">
    <source>
        <dbReference type="PROSITE" id="PS50146"/>
    </source>
</evidence>
<feature type="transmembrane region" description="Helical" evidence="5">
    <location>
        <begin position="486"/>
        <end position="504"/>
    </location>
</feature>
<feature type="domain" description="DAGKc" evidence="6">
    <location>
        <begin position="136"/>
        <end position="286"/>
    </location>
</feature>
<accession>A0AA36I9N5</accession>
<gene>
    <name evidence="7" type="ORF">EVOR1521_LOCUS10732</name>
</gene>
<keyword evidence="3 5" id="KW-1133">Transmembrane helix</keyword>
<protein>
    <recommendedName>
        <fullName evidence="6">DAGKc domain-containing protein</fullName>
    </recommendedName>
</protein>
<dbReference type="GO" id="GO:0016020">
    <property type="term" value="C:membrane"/>
    <property type="evidence" value="ECO:0007669"/>
    <property type="project" value="UniProtKB-SubCell"/>
</dbReference>
<feature type="transmembrane region" description="Helical" evidence="5">
    <location>
        <begin position="642"/>
        <end position="660"/>
    </location>
</feature>
<feature type="transmembrane region" description="Helical" evidence="5">
    <location>
        <begin position="823"/>
        <end position="841"/>
    </location>
</feature>
<dbReference type="InterPro" id="IPR016064">
    <property type="entry name" value="NAD/diacylglycerol_kinase_sf"/>
</dbReference>
<evidence type="ECO:0000256" key="2">
    <source>
        <dbReference type="ARBA" id="ARBA00022692"/>
    </source>
</evidence>
<feature type="transmembrane region" description="Helical" evidence="5">
    <location>
        <begin position="524"/>
        <end position="544"/>
    </location>
</feature>
<dbReference type="SUPFAM" id="SSF103473">
    <property type="entry name" value="MFS general substrate transporter"/>
    <property type="match status" value="1"/>
</dbReference>
<dbReference type="GO" id="GO:0022857">
    <property type="term" value="F:transmembrane transporter activity"/>
    <property type="evidence" value="ECO:0007669"/>
    <property type="project" value="InterPro"/>
</dbReference>
<dbReference type="Gene3D" id="2.60.200.40">
    <property type="match status" value="2"/>
</dbReference>